<accession>A0A0F9AQM2</accession>
<sequence length="101" mass="10960">MQSTHPTWSYFPPQQFLNFRPEPQGQGSLRFGFPSGAAGDAALGGMPIPRSGKACLAPSRVLGESWATFFGGGVWLRLKYSAIRRSSGKAAAKKRLYPSQK</sequence>
<organism evidence="1">
    <name type="scientific">marine sediment metagenome</name>
    <dbReference type="NCBI Taxonomy" id="412755"/>
    <lineage>
        <taxon>unclassified sequences</taxon>
        <taxon>metagenomes</taxon>
        <taxon>ecological metagenomes</taxon>
    </lineage>
</organism>
<gene>
    <name evidence="1" type="ORF">LCGC14_2621160</name>
</gene>
<comment type="caution">
    <text evidence="1">The sequence shown here is derived from an EMBL/GenBank/DDBJ whole genome shotgun (WGS) entry which is preliminary data.</text>
</comment>
<dbReference type="AlphaFoldDB" id="A0A0F9AQM2"/>
<name>A0A0F9AQM2_9ZZZZ</name>
<proteinExistence type="predicted"/>
<evidence type="ECO:0000313" key="1">
    <source>
        <dbReference type="EMBL" id="KKL03932.1"/>
    </source>
</evidence>
<reference evidence="1" key="1">
    <citation type="journal article" date="2015" name="Nature">
        <title>Complex archaea that bridge the gap between prokaryotes and eukaryotes.</title>
        <authorList>
            <person name="Spang A."/>
            <person name="Saw J.H."/>
            <person name="Jorgensen S.L."/>
            <person name="Zaremba-Niedzwiedzka K."/>
            <person name="Martijn J."/>
            <person name="Lind A.E."/>
            <person name="van Eijk R."/>
            <person name="Schleper C."/>
            <person name="Guy L."/>
            <person name="Ettema T.J."/>
        </authorList>
    </citation>
    <scope>NUCLEOTIDE SEQUENCE</scope>
</reference>
<protein>
    <submittedName>
        <fullName evidence="1">Uncharacterized protein</fullName>
    </submittedName>
</protein>
<dbReference type="EMBL" id="LAZR01044732">
    <property type="protein sequence ID" value="KKL03932.1"/>
    <property type="molecule type" value="Genomic_DNA"/>
</dbReference>